<keyword evidence="5" id="KW-0808">Transferase</keyword>
<gene>
    <name evidence="17" type="ORF">LIER_23948</name>
</gene>
<dbReference type="GO" id="GO:0016020">
    <property type="term" value="C:membrane"/>
    <property type="evidence" value="ECO:0007669"/>
    <property type="project" value="UniProtKB-SubCell"/>
</dbReference>
<evidence type="ECO:0000256" key="14">
    <source>
        <dbReference type="PROSITE-ProRule" id="PRU00175"/>
    </source>
</evidence>
<evidence type="ECO:0000256" key="4">
    <source>
        <dbReference type="ARBA" id="ARBA00012483"/>
    </source>
</evidence>
<keyword evidence="12 15" id="KW-0472">Membrane</keyword>
<dbReference type="GO" id="GO:0008270">
    <property type="term" value="F:zinc ion binding"/>
    <property type="evidence" value="ECO:0007669"/>
    <property type="project" value="UniProtKB-KW"/>
</dbReference>
<accession>A0AAV3R0Q2</accession>
<evidence type="ECO:0000256" key="5">
    <source>
        <dbReference type="ARBA" id="ARBA00022679"/>
    </source>
</evidence>
<evidence type="ECO:0000313" key="17">
    <source>
        <dbReference type="EMBL" id="GAA0169464.1"/>
    </source>
</evidence>
<dbReference type="PROSITE" id="PS50089">
    <property type="entry name" value="ZF_RING_2"/>
    <property type="match status" value="1"/>
</dbReference>
<evidence type="ECO:0000256" key="8">
    <source>
        <dbReference type="ARBA" id="ARBA00022771"/>
    </source>
</evidence>
<keyword evidence="8 14" id="KW-0863">Zinc-finger</keyword>
<evidence type="ECO:0000256" key="11">
    <source>
        <dbReference type="ARBA" id="ARBA00022989"/>
    </source>
</evidence>
<dbReference type="SMART" id="SM00184">
    <property type="entry name" value="RING"/>
    <property type="match status" value="1"/>
</dbReference>
<keyword evidence="9" id="KW-0833">Ubl conjugation pathway</keyword>
<dbReference type="Proteomes" id="UP001454036">
    <property type="component" value="Unassembled WGS sequence"/>
</dbReference>
<dbReference type="PANTHER" id="PTHR46913:SF19">
    <property type="entry name" value="RING-TYPE E3 UBIQUITIN TRANSFERASE"/>
    <property type="match status" value="1"/>
</dbReference>
<sequence length="232" mass="26087">MMNSTIEDNNDSCQPYCEAENNHFILCPASCMLLCPQICILVDPIPPDVVTKTIGHPTPGNQNGSGHPSMFLIMFLVVIAVNFTIFLCHSFSKLSRSRSESRREAAVEQELEGGENAPPVSFLHQELDPQVDNPIWYIRTDGLHPSVINSITMFKFKTDDGFVERTKCYVCSVCLNSFQDDETLRLLPKCNHAFHVQCIDTWLKEHKNCPTCRADIDLHPPSILPSSPLEQP</sequence>
<dbReference type="Pfam" id="PF13639">
    <property type="entry name" value="zf-RING_2"/>
    <property type="match status" value="1"/>
</dbReference>
<protein>
    <recommendedName>
        <fullName evidence="4">RING-type E3 ubiquitin transferase</fullName>
        <ecNumber evidence="4">2.3.2.27</ecNumber>
    </recommendedName>
</protein>
<evidence type="ECO:0000256" key="12">
    <source>
        <dbReference type="ARBA" id="ARBA00023136"/>
    </source>
</evidence>
<dbReference type="EC" id="2.3.2.27" evidence="4"/>
<dbReference type="GO" id="GO:0061630">
    <property type="term" value="F:ubiquitin protein ligase activity"/>
    <property type="evidence" value="ECO:0007669"/>
    <property type="project" value="UniProtKB-EC"/>
</dbReference>
<dbReference type="InterPro" id="IPR013083">
    <property type="entry name" value="Znf_RING/FYVE/PHD"/>
</dbReference>
<dbReference type="Gene3D" id="3.30.40.10">
    <property type="entry name" value="Zinc/RING finger domain, C3HC4 (zinc finger)"/>
    <property type="match status" value="1"/>
</dbReference>
<evidence type="ECO:0000256" key="6">
    <source>
        <dbReference type="ARBA" id="ARBA00022692"/>
    </source>
</evidence>
<keyword evidence="6 15" id="KW-0812">Transmembrane</keyword>
<evidence type="ECO:0000313" key="18">
    <source>
        <dbReference type="Proteomes" id="UP001454036"/>
    </source>
</evidence>
<dbReference type="AlphaFoldDB" id="A0AAV3R0Q2"/>
<keyword evidence="11 15" id="KW-1133">Transmembrane helix</keyword>
<organism evidence="17 18">
    <name type="scientific">Lithospermum erythrorhizon</name>
    <name type="common">Purple gromwell</name>
    <name type="synonym">Lithospermum officinale var. erythrorhizon</name>
    <dbReference type="NCBI Taxonomy" id="34254"/>
    <lineage>
        <taxon>Eukaryota</taxon>
        <taxon>Viridiplantae</taxon>
        <taxon>Streptophyta</taxon>
        <taxon>Embryophyta</taxon>
        <taxon>Tracheophyta</taxon>
        <taxon>Spermatophyta</taxon>
        <taxon>Magnoliopsida</taxon>
        <taxon>eudicotyledons</taxon>
        <taxon>Gunneridae</taxon>
        <taxon>Pentapetalae</taxon>
        <taxon>asterids</taxon>
        <taxon>lamiids</taxon>
        <taxon>Boraginales</taxon>
        <taxon>Boraginaceae</taxon>
        <taxon>Boraginoideae</taxon>
        <taxon>Lithospermeae</taxon>
        <taxon>Lithospermum</taxon>
    </lineage>
</organism>
<dbReference type="InterPro" id="IPR001841">
    <property type="entry name" value="Znf_RING"/>
</dbReference>
<reference evidence="17 18" key="1">
    <citation type="submission" date="2024-01" db="EMBL/GenBank/DDBJ databases">
        <title>The complete chloroplast genome sequence of Lithospermum erythrorhizon: insights into the phylogenetic relationship among Boraginaceae species and the maternal lineages of purple gromwells.</title>
        <authorList>
            <person name="Okada T."/>
            <person name="Watanabe K."/>
        </authorList>
    </citation>
    <scope>NUCLEOTIDE SEQUENCE [LARGE SCALE GENOMIC DNA]</scope>
</reference>
<comment type="similarity">
    <text evidence="13">Belongs to the RING-type zinc finger family. ATL subfamily.</text>
</comment>
<dbReference type="InterPro" id="IPR044600">
    <property type="entry name" value="ATL1/ATL16-like"/>
</dbReference>
<evidence type="ECO:0000256" key="3">
    <source>
        <dbReference type="ARBA" id="ARBA00004906"/>
    </source>
</evidence>
<keyword evidence="7" id="KW-0479">Metal-binding</keyword>
<feature type="domain" description="RING-type" evidence="16">
    <location>
        <begin position="171"/>
        <end position="213"/>
    </location>
</feature>
<evidence type="ECO:0000256" key="2">
    <source>
        <dbReference type="ARBA" id="ARBA00004167"/>
    </source>
</evidence>
<dbReference type="GO" id="GO:0016567">
    <property type="term" value="P:protein ubiquitination"/>
    <property type="evidence" value="ECO:0007669"/>
    <property type="project" value="InterPro"/>
</dbReference>
<evidence type="ECO:0000256" key="7">
    <source>
        <dbReference type="ARBA" id="ARBA00022723"/>
    </source>
</evidence>
<dbReference type="SUPFAM" id="SSF57850">
    <property type="entry name" value="RING/U-box"/>
    <property type="match status" value="1"/>
</dbReference>
<name>A0AAV3R0Q2_LITER</name>
<evidence type="ECO:0000259" key="16">
    <source>
        <dbReference type="PROSITE" id="PS50089"/>
    </source>
</evidence>
<evidence type="ECO:0000256" key="10">
    <source>
        <dbReference type="ARBA" id="ARBA00022833"/>
    </source>
</evidence>
<dbReference type="PANTHER" id="PTHR46913">
    <property type="entry name" value="RING-H2 FINGER PROTEIN ATL16"/>
    <property type="match status" value="1"/>
</dbReference>
<evidence type="ECO:0000256" key="15">
    <source>
        <dbReference type="SAM" id="Phobius"/>
    </source>
</evidence>
<dbReference type="FunFam" id="3.30.40.10:FF:000187">
    <property type="entry name" value="E3 ubiquitin-protein ligase ATL6"/>
    <property type="match status" value="1"/>
</dbReference>
<evidence type="ECO:0000256" key="9">
    <source>
        <dbReference type="ARBA" id="ARBA00022786"/>
    </source>
</evidence>
<keyword evidence="18" id="KW-1185">Reference proteome</keyword>
<dbReference type="EMBL" id="BAABME010006858">
    <property type="protein sequence ID" value="GAA0169464.1"/>
    <property type="molecule type" value="Genomic_DNA"/>
</dbReference>
<comment type="subcellular location">
    <subcellularLocation>
        <location evidence="2">Membrane</location>
        <topology evidence="2">Single-pass membrane protein</topology>
    </subcellularLocation>
</comment>
<keyword evidence="10" id="KW-0862">Zinc</keyword>
<evidence type="ECO:0000256" key="13">
    <source>
        <dbReference type="ARBA" id="ARBA00024209"/>
    </source>
</evidence>
<proteinExistence type="inferred from homology"/>
<feature type="transmembrane region" description="Helical" evidence="15">
    <location>
        <begin position="70"/>
        <end position="92"/>
    </location>
</feature>
<evidence type="ECO:0000256" key="1">
    <source>
        <dbReference type="ARBA" id="ARBA00000900"/>
    </source>
</evidence>
<comment type="catalytic activity">
    <reaction evidence="1">
        <text>S-ubiquitinyl-[E2 ubiquitin-conjugating enzyme]-L-cysteine + [acceptor protein]-L-lysine = [E2 ubiquitin-conjugating enzyme]-L-cysteine + N(6)-ubiquitinyl-[acceptor protein]-L-lysine.</text>
        <dbReference type="EC" id="2.3.2.27"/>
    </reaction>
</comment>
<comment type="pathway">
    <text evidence="3">Protein modification; protein ubiquitination.</text>
</comment>
<comment type="caution">
    <text evidence="17">The sequence shown here is derived from an EMBL/GenBank/DDBJ whole genome shotgun (WGS) entry which is preliminary data.</text>
</comment>